<sequence length="301" mass="31588">MANMKAVVLHHPGPPGSLKLETRPIPTPNKGQVLIQIKAFGLNRSELFTRLGYSPNVKLPRILGIEAVGLVHEAPGGEFEKGDVVATCMGGLGREVDGGRSTRGPSGRSCRGNVLGALPEMLQTSWGALNRNLGIREGETLLIRGGTTSVGLVAAAIAKSQGLVVLATTRRIDREGLLRASGVDHIVVDEGSVVGKVKGIFPAGVDRVLELVGSTLTDSVGVVGGNNADSADDALPDGATYAFYGGEQEDFHALPLEKLLGQVRDGSLPVQIGRNFRLEEIVEAHRVMEENTAGGKIVVLT</sequence>
<reference evidence="3 4" key="1">
    <citation type="journal article" date="2020" name="Genomics">
        <title>Complete, high-quality genomes from long-read metagenomic sequencing of two wolf lichen thalli reveals enigmatic genome architecture.</title>
        <authorList>
            <person name="McKenzie S.K."/>
            <person name="Walston R.F."/>
            <person name="Allen J.L."/>
        </authorList>
    </citation>
    <scope>NUCLEOTIDE SEQUENCE [LARGE SCALE GENOMIC DNA]</scope>
    <source>
        <strain evidence="3">WasteWater1</strain>
    </source>
</reference>
<feature type="domain" description="Enoyl reductase (ER)" evidence="2">
    <location>
        <begin position="13"/>
        <end position="299"/>
    </location>
</feature>
<name>A0A8H6C5N5_9LECA</name>
<dbReference type="InterPro" id="IPR020843">
    <property type="entry name" value="ER"/>
</dbReference>
<dbReference type="PANTHER" id="PTHR44154">
    <property type="entry name" value="QUINONE OXIDOREDUCTASE"/>
    <property type="match status" value="1"/>
</dbReference>
<dbReference type="GO" id="GO:0016491">
    <property type="term" value="F:oxidoreductase activity"/>
    <property type="evidence" value="ECO:0007669"/>
    <property type="project" value="InterPro"/>
</dbReference>
<dbReference type="InterPro" id="IPR011032">
    <property type="entry name" value="GroES-like_sf"/>
</dbReference>
<dbReference type="Pfam" id="PF08240">
    <property type="entry name" value="ADH_N"/>
    <property type="match status" value="1"/>
</dbReference>
<dbReference type="SUPFAM" id="SSF50129">
    <property type="entry name" value="GroES-like"/>
    <property type="match status" value="1"/>
</dbReference>
<dbReference type="SMART" id="SM00829">
    <property type="entry name" value="PKS_ER"/>
    <property type="match status" value="1"/>
</dbReference>
<evidence type="ECO:0000256" key="1">
    <source>
        <dbReference type="ARBA" id="ARBA00022857"/>
    </source>
</evidence>
<dbReference type="Pfam" id="PF13602">
    <property type="entry name" value="ADH_zinc_N_2"/>
    <property type="match status" value="1"/>
</dbReference>
<dbReference type="InterPro" id="IPR036291">
    <property type="entry name" value="NAD(P)-bd_dom_sf"/>
</dbReference>
<dbReference type="PANTHER" id="PTHR44154:SF1">
    <property type="entry name" value="QUINONE OXIDOREDUCTASE"/>
    <property type="match status" value="1"/>
</dbReference>
<dbReference type="AlphaFoldDB" id="A0A8H6C5N5"/>
<dbReference type="GeneID" id="59335183"/>
<organism evidence="3 4">
    <name type="scientific">Letharia lupina</name>
    <dbReference type="NCBI Taxonomy" id="560253"/>
    <lineage>
        <taxon>Eukaryota</taxon>
        <taxon>Fungi</taxon>
        <taxon>Dikarya</taxon>
        <taxon>Ascomycota</taxon>
        <taxon>Pezizomycotina</taxon>
        <taxon>Lecanoromycetes</taxon>
        <taxon>OSLEUM clade</taxon>
        <taxon>Lecanoromycetidae</taxon>
        <taxon>Lecanorales</taxon>
        <taxon>Lecanorineae</taxon>
        <taxon>Parmeliaceae</taxon>
        <taxon>Letharia</taxon>
    </lineage>
</organism>
<dbReference type="Gene3D" id="3.40.50.720">
    <property type="entry name" value="NAD(P)-binding Rossmann-like Domain"/>
    <property type="match status" value="1"/>
</dbReference>
<dbReference type="InterPro" id="IPR051603">
    <property type="entry name" value="Zinc-ADH_QOR/CCCR"/>
</dbReference>
<gene>
    <name evidence="3" type="ORF">HO133_006782</name>
</gene>
<comment type="caution">
    <text evidence="3">The sequence shown here is derived from an EMBL/GenBank/DDBJ whole genome shotgun (WGS) entry which is preliminary data.</text>
</comment>
<evidence type="ECO:0000313" key="4">
    <source>
        <dbReference type="Proteomes" id="UP000593566"/>
    </source>
</evidence>
<dbReference type="Gene3D" id="3.90.180.10">
    <property type="entry name" value="Medium-chain alcohol dehydrogenases, catalytic domain"/>
    <property type="match status" value="2"/>
</dbReference>
<accession>A0A8H6C5N5</accession>
<proteinExistence type="predicted"/>
<dbReference type="RefSeq" id="XP_037147115.1">
    <property type="nucleotide sequence ID" value="XM_037297679.1"/>
</dbReference>
<dbReference type="Proteomes" id="UP000593566">
    <property type="component" value="Unassembled WGS sequence"/>
</dbReference>
<dbReference type="EMBL" id="JACCJB010000026">
    <property type="protein sequence ID" value="KAF6217680.1"/>
    <property type="molecule type" value="Genomic_DNA"/>
</dbReference>
<dbReference type="InterPro" id="IPR013154">
    <property type="entry name" value="ADH-like_N"/>
</dbReference>
<evidence type="ECO:0000313" key="3">
    <source>
        <dbReference type="EMBL" id="KAF6217680.1"/>
    </source>
</evidence>
<keyword evidence="1" id="KW-0521">NADP</keyword>
<protein>
    <recommendedName>
        <fullName evidence="2">Enoyl reductase (ER) domain-containing protein</fullName>
    </recommendedName>
</protein>
<evidence type="ECO:0000259" key="2">
    <source>
        <dbReference type="SMART" id="SM00829"/>
    </source>
</evidence>
<keyword evidence="4" id="KW-1185">Reference proteome</keyword>
<dbReference type="SUPFAM" id="SSF51735">
    <property type="entry name" value="NAD(P)-binding Rossmann-fold domains"/>
    <property type="match status" value="1"/>
</dbReference>